<dbReference type="PROSITE" id="PS50975">
    <property type="entry name" value="ATP_GRASP"/>
    <property type="match status" value="1"/>
</dbReference>
<dbReference type="InterPro" id="IPR036291">
    <property type="entry name" value="NAD(P)-bd_dom_sf"/>
</dbReference>
<evidence type="ECO:0000256" key="2">
    <source>
        <dbReference type="ARBA" id="ARBA00022741"/>
    </source>
</evidence>
<evidence type="ECO:0000256" key="1">
    <source>
        <dbReference type="ARBA" id="ARBA00022598"/>
    </source>
</evidence>
<dbReference type="InterPro" id="IPR013815">
    <property type="entry name" value="ATP_grasp_subdomain_1"/>
</dbReference>
<dbReference type="GO" id="GO:0043758">
    <property type="term" value="F:acetate-CoA ligase (ADP-forming) activity"/>
    <property type="evidence" value="ECO:0007669"/>
    <property type="project" value="InterPro"/>
</dbReference>
<dbReference type="Pfam" id="PF13549">
    <property type="entry name" value="ATP-grasp_5"/>
    <property type="match status" value="1"/>
</dbReference>
<dbReference type="SUPFAM" id="SSF51735">
    <property type="entry name" value="NAD(P)-binding Rossmann-fold domains"/>
    <property type="match status" value="1"/>
</dbReference>
<protein>
    <submittedName>
        <fullName evidence="5">Putative Acetyl-CoA synthetase (ADP-forming) alpha and beta chains</fullName>
    </submittedName>
</protein>
<dbReference type="SUPFAM" id="SSF52210">
    <property type="entry name" value="Succinyl-CoA synthetase domains"/>
    <property type="match status" value="2"/>
</dbReference>
<dbReference type="InterPro" id="IPR051538">
    <property type="entry name" value="Acyl-CoA_Synth/Transferase"/>
</dbReference>
<dbReference type="PANTHER" id="PTHR43334:SF2">
    <property type="entry name" value="ACETATE--COA LIGASE [ADP-FORMING]"/>
    <property type="match status" value="1"/>
</dbReference>
<dbReference type="InterPro" id="IPR011761">
    <property type="entry name" value="ATP-grasp"/>
</dbReference>
<dbReference type="GO" id="GO:0005524">
    <property type="term" value="F:ATP binding"/>
    <property type="evidence" value="ECO:0007669"/>
    <property type="project" value="UniProtKB-KW"/>
</dbReference>
<dbReference type="InterPro" id="IPR016102">
    <property type="entry name" value="Succinyl-CoA_synth-like"/>
</dbReference>
<dbReference type="GO" id="GO:0046872">
    <property type="term" value="F:metal ion binding"/>
    <property type="evidence" value="ECO:0007669"/>
    <property type="project" value="InterPro"/>
</dbReference>
<sequence length="661" mass="72312">MSLNYLFRPSSIAVIGASRNREKIGNIITRNLISTFRGKIYPVNNKATDKIEGLTAYKTLKDIPGDVDLAIISVPRQFAISVMEDAISKGVKSAIVITAGFKEVGGEGVKLEEELINTAKKGGIRFLGPNTMGIVSPDYNGTFAYANINRGNIALVVQSGGIGAYMLDWAQRTRTGISFLVSMGNQADVKEYEVIDYLSKDPETKAIFVYLEGVSDGEKFIGTLPDATQRKPVIFIKGGATSKGAEAVKTHTGSLAGSYEVFRSAIKTVGGIFVEDLSDFLNLSRFTTSSEPISEDILVVTNSGGHGVLTSDAISRNNLNMIEIPERIKDDLRKILPDTSLPKNPLDLSGDAGRDRYMEALKIVQDLSCTKLVIVQSLPVVSDSEVAKVLLNFKGKGIVGVVMGVDEDSAMRILESASIPAFNMPESAVRAIRYLTTKPNPRKKIRVAQPINSAVEIVKGKQFLKDYEALKLMEVYGIRTPKWGIAESEDEAQRVADNIGYPVVMKISADTPVHKTEMKGVIMNVEKDQIKSMYKDLSKITKRVMIQEQLPGLEIFVGGLKDPVFGHTVLVGSGGIYVEVLKNVSYGLAPVYEDEALEMLQESKVHDMLNARKRNYDEGSLIRTIVSVSRLLVDLNVKEMDINPLIVNEKGAYAVDVRVVF</sequence>
<organism evidence="5">
    <name type="scientific">uncultured organism</name>
    <dbReference type="NCBI Taxonomy" id="155900"/>
    <lineage>
        <taxon>unclassified sequences</taxon>
        <taxon>environmental samples</taxon>
    </lineage>
</organism>
<evidence type="ECO:0000259" key="4">
    <source>
        <dbReference type="PROSITE" id="PS50975"/>
    </source>
</evidence>
<dbReference type="Gene3D" id="3.30.470.20">
    <property type="entry name" value="ATP-grasp fold, B domain"/>
    <property type="match status" value="1"/>
</dbReference>
<proteinExistence type="predicted"/>
<evidence type="ECO:0000313" key="5">
    <source>
        <dbReference type="EMBL" id="AKL88132.1"/>
    </source>
</evidence>
<dbReference type="Pfam" id="PF13380">
    <property type="entry name" value="CoA_binding_2"/>
    <property type="match status" value="1"/>
</dbReference>
<dbReference type="Gene3D" id="3.30.1490.20">
    <property type="entry name" value="ATP-grasp fold, A domain"/>
    <property type="match status" value="1"/>
</dbReference>
<reference evidence="5" key="1">
    <citation type="journal article" date="2015" name="Front. Microbiol.">
        <title>Identification of novel esterase-active enzymes from hot environments by use of the host bacterium Thermus thermophilus.</title>
        <authorList>
            <person name="Leis B."/>
            <person name="Angelov A."/>
            <person name="Mientus M."/>
            <person name="Li H."/>
            <person name="Pham V.T."/>
            <person name="Lauinger B."/>
            <person name="Bongen P."/>
            <person name="Pietruszka J."/>
            <person name="Goncalves L.G."/>
            <person name="Santos H."/>
            <person name="Liebl W."/>
        </authorList>
    </citation>
    <scope>NUCLEOTIDE SEQUENCE</scope>
</reference>
<dbReference type="Pfam" id="PF13607">
    <property type="entry name" value="Succ_CoA_lig"/>
    <property type="match status" value="1"/>
</dbReference>
<keyword evidence="1" id="KW-0436">Ligase</keyword>
<feature type="domain" description="ATP-grasp" evidence="4">
    <location>
        <begin position="470"/>
        <end position="661"/>
    </location>
</feature>
<dbReference type="EMBL" id="KP892656">
    <property type="protein sequence ID" value="AKL88132.1"/>
    <property type="molecule type" value="Genomic_DNA"/>
</dbReference>
<keyword evidence="3" id="KW-0067">ATP-binding</keyword>
<dbReference type="Pfam" id="PF19045">
    <property type="entry name" value="Ligase_CoA_2"/>
    <property type="match status" value="1"/>
</dbReference>
<evidence type="ECO:0000256" key="3">
    <source>
        <dbReference type="ARBA" id="ARBA00022840"/>
    </source>
</evidence>
<name>A0A0G3VRY2_9ZZZZ</name>
<dbReference type="SUPFAM" id="SSF56059">
    <property type="entry name" value="Glutathione synthetase ATP-binding domain-like"/>
    <property type="match status" value="1"/>
</dbReference>
<dbReference type="SMART" id="SM00881">
    <property type="entry name" value="CoA_binding"/>
    <property type="match status" value="1"/>
</dbReference>
<accession>A0A0G3VRY2</accession>
<dbReference type="InterPro" id="IPR032875">
    <property type="entry name" value="Succ_CoA_lig_flav_dom"/>
</dbReference>
<dbReference type="PANTHER" id="PTHR43334">
    <property type="entry name" value="ACETATE--COA LIGASE [ADP-FORMING]"/>
    <property type="match status" value="1"/>
</dbReference>
<dbReference type="Gene3D" id="3.40.50.720">
    <property type="entry name" value="NAD(P)-binding Rossmann-like Domain"/>
    <property type="match status" value="1"/>
</dbReference>
<dbReference type="AlphaFoldDB" id="A0A0G3VRY2"/>
<dbReference type="Gene3D" id="3.40.50.261">
    <property type="entry name" value="Succinyl-CoA synthetase domains"/>
    <property type="match status" value="2"/>
</dbReference>
<dbReference type="InterPro" id="IPR003781">
    <property type="entry name" value="CoA-bd"/>
</dbReference>
<dbReference type="InterPro" id="IPR043938">
    <property type="entry name" value="Ligase_CoA_dom"/>
</dbReference>
<keyword evidence="2" id="KW-0547">Nucleotide-binding</keyword>